<gene>
    <name evidence="1" type="ORF">SPELUC_LOCUS1446</name>
</gene>
<evidence type="ECO:0000313" key="2">
    <source>
        <dbReference type="Proteomes" id="UP000789366"/>
    </source>
</evidence>
<accession>A0ACA9KCU2</accession>
<organism evidence="1 2">
    <name type="scientific">Cetraspora pellucida</name>
    <dbReference type="NCBI Taxonomy" id="1433469"/>
    <lineage>
        <taxon>Eukaryota</taxon>
        <taxon>Fungi</taxon>
        <taxon>Fungi incertae sedis</taxon>
        <taxon>Mucoromycota</taxon>
        <taxon>Glomeromycotina</taxon>
        <taxon>Glomeromycetes</taxon>
        <taxon>Diversisporales</taxon>
        <taxon>Gigasporaceae</taxon>
        <taxon>Cetraspora</taxon>
    </lineage>
</organism>
<keyword evidence="2" id="KW-1185">Reference proteome</keyword>
<dbReference type="EMBL" id="CAJVPW010000774">
    <property type="protein sequence ID" value="CAG8465374.1"/>
    <property type="molecule type" value="Genomic_DNA"/>
</dbReference>
<protein>
    <submittedName>
        <fullName evidence="1">11377_t:CDS:1</fullName>
    </submittedName>
</protein>
<sequence length="77" mass="8942">MINLLWSFCFSSSGDYGGIFSCGFSASLLSVIMVLFSWSFCFSPFSDYNGMHIFQLLLWSFCFSPYDNYDDMYEIQN</sequence>
<comment type="caution">
    <text evidence="1">The sequence shown here is derived from an EMBL/GenBank/DDBJ whole genome shotgun (WGS) entry which is preliminary data.</text>
</comment>
<dbReference type="Proteomes" id="UP000789366">
    <property type="component" value="Unassembled WGS sequence"/>
</dbReference>
<reference evidence="1" key="1">
    <citation type="submission" date="2021-06" db="EMBL/GenBank/DDBJ databases">
        <authorList>
            <person name="Kallberg Y."/>
            <person name="Tangrot J."/>
            <person name="Rosling A."/>
        </authorList>
    </citation>
    <scope>NUCLEOTIDE SEQUENCE</scope>
    <source>
        <strain evidence="1">28 12/20/2015</strain>
    </source>
</reference>
<name>A0ACA9KCU2_9GLOM</name>
<proteinExistence type="predicted"/>
<evidence type="ECO:0000313" key="1">
    <source>
        <dbReference type="EMBL" id="CAG8465374.1"/>
    </source>
</evidence>